<proteinExistence type="predicted"/>
<keyword evidence="2" id="KW-1185">Reference proteome</keyword>
<dbReference type="EMBL" id="NOIG01000004">
    <property type="protein sequence ID" value="OYD51358.1"/>
    <property type="molecule type" value="Genomic_DNA"/>
</dbReference>
<protein>
    <submittedName>
        <fullName evidence="1">Uncharacterized protein</fullName>
    </submittedName>
</protein>
<dbReference type="AlphaFoldDB" id="A0A235EQN0"/>
<organism evidence="1 2">
    <name type="scientific">Acidovorax kalamii</name>
    <dbReference type="NCBI Taxonomy" id="2004485"/>
    <lineage>
        <taxon>Bacteria</taxon>
        <taxon>Pseudomonadati</taxon>
        <taxon>Pseudomonadota</taxon>
        <taxon>Betaproteobacteria</taxon>
        <taxon>Burkholderiales</taxon>
        <taxon>Comamonadaceae</taxon>
        <taxon>Acidovorax</taxon>
    </lineage>
</organism>
<gene>
    <name evidence="1" type="ORF">CBY09_05925</name>
</gene>
<comment type="caution">
    <text evidence="1">The sequence shown here is derived from an EMBL/GenBank/DDBJ whole genome shotgun (WGS) entry which is preliminary data.</text>
</comment>
<dbReference type="OrthoDB" id="8806881at2"/>
<name>A0A235EQN0_9BURK</name>
<dbReference type="Proteomes" id="UP000215441">
    <property type="component" value="Unassembled WGS sequence"/>
</dbReference>
<dbReference type="RefSeq" id="WP_094287372.1">
    <property type="nucleotide sequence ID" value="NZ_NOIG01000004.1"/>
</dbReference>
<accession>A0A235EQN0</accession>
<evidence type="ECO:0000313" key="1">
    <source>
        <dbReference type="EMBL" id="OYD51358.1"/>
    </source>
</evidence>
<reference evidence="1 2" key="1">
    <citation type="submission" date="2017-07" db="EMBL/GenBank/DDBJ databases">
        <title>Acidovorax KNDSW TSA 6 genome sequence and assembly.</title>
        <authorList>
            <person name="Mayilraj S."/>
        </authorList>
    </citation>
    <scope>NUCLEOTIDE SEQUENCE [LARGE SCALE GENOMIC DNA]</scope>
    <source>
        <strain evidence="1 2">KNDSW-TSA6</strain>
    </source>
</reference>
<sequence>MFALDCEGGQGSYNPHCGPIFRYGKNLWATARGFIVFGDGVVMAEGWNGTAMPALTTITNTSGAVFDPGQHPVFALRIVAGYRRGPLANSMGIEIRAGGSAEGALLFAGGIEGPEWGGDWTGGSKAAMGGIASGFVPPAATGCVEELLPRSAPHAVLVMSRFRLRMRPLNRVPLCL</sequence>
<evidence type="ECO:0000313" key="2">
    <source>
        <dbReference type="Proteomes" id="UP000215441"/>
    </source>
</evidence>